<dbReference type="PANTHER" id="PTHR43462:SF1">
    <property type="entry name" value="ALANYL-TRNA EDITING PROTEIN AARSD1"/>
    <property type="match status" value="1"/>
</dbReference>
<comment type="caution">
    <text evidence="6">The sequence shown here is derived from an EMBL/GenBank/DDBJ whole genome shotgun (WGS) entry which is preliminary data.</text>
</comment>
<sequence>METFDELYYTKPYLREFDGKVVSCDAADGGFAIVLDQTAFYPTGGGQPGDRGTLCVGAGDDSLVAHVREAVPGNDAGEVIHLADVALPVGANVHGSLDWTWRRDNMEAHTGEHIVSGIVHALFGYNNVGFHMGERCIEVDFDGVLTPDDVLDVERRANAAIREDVCVEALLPSPTELAAMDYRSKKDHDGQIRVVRIDGVDSCACCGTHVSSTGEVGLIKILRMTTKKKRTRLELLCGRRALVACEEAMDALRETSNFLTVADEEVPEAVRRLSGEKDDLKHQLKQASRKQIDQYVAGLVPDGTLAMCCLPGLDVEDLRYLCERVLEVTGATVCAALSPVDGDATRLAYVIASSGEDLRPACKELNSRLGGRGGGKPQMVQGSWAAARDAAEAAVREVLG</sequence>
<organism evidence="6 7">
    <name type="scientific">Tractidigestivibacter montrealensis</name>
    <dbReference type="NCBI Taxonomy" id="2972466"/>
    <lineage>
        <taxon>Bacteria</taxon>
        <taxon>Bacillati</taxon>
        <taxon>Actinomycetota</taxon>
        <taxon>Coriobacteriia</taxon>
        <taxon>Coriobacteriales</taxon>
        <taxon>Atopobiaceae</taxon>
        <taxon>Tractidigestivibacter</taxon>
    </lineage>
</organism>
<dbReference type="InterPro" id="IPR051335">
    <property type="entry name" value="Alanyl-tRNA_Editing_Enzymes"/>
</dbReference>
<evidence type="ECO:0000313" key="6">
    <source>
        <dbReference type="EMBL" id="MCR9036962.1"/>
    </source>
</evidence>
<dbReference type="RefSeq" id="WP_258499411.1">
    <property type="nucleotide sequence ID" value="NZ_JANSKA010000005.1"/>
</dbReference>
<dbReference type="Gene3D" id="3.10.310.40">
    <property type="match status" value="1"/>
</dbReference>
<dbReference type="PANTHER" id="PTHR43462">
    <property type="entry name" value="ALANYL-TRNA EDITING PROTEIN"/>
    <property type="match status" value="1"/>
</dbReference>
<dbReference type="Proteomes" id="UP001204320">
    <property type="component" value="Unassembled WGS sequence"/>
</dbReference>
<evidence type="ECO:0000256" key="1">
    <source>
        <dbReference type="ARBA" id="ARBA00001947"/>
    </source>
</evidence>
<keyword evidence="4" id="KW-0862">Zinc</keyword>
<gene>
    <name evidence="6" type="ORF">NVS32_08400</name>
</gene>
<name>A0ABT1Z9S4_9ACTN</name>
<protein>
    <submittedName>
        <fullName evidence="6">Alanyl-tRNA editing protein</fullName>
    </submittedName>
</protein>
<dbReference type="Gene3D" id="2.40.30.130">
    <property type="match status" value="1"/>
</dbReference>
<evidence type="ECO:0000259" key="5">
    <source>
        <dbReference type="PROSITE" id="PS50860"/>
    </source>
</evidence>
<evidence type="ECO:0000256" key="4">
    <source>
        <dbReference type="ARBA" id="ARBA00022833"/>
    </source>
</evidence>
<dbReference type="EMBL" id="JANSKA010000005">
    <property type="protein sequence ID" value="MCR9036962.1"/>
    <property type="molecule type" value="Genomic_DNA"/>
</dbReference>
<accession>A0ABT1Z9S4</accession>
<dbReference type="InterPro" id="IPR012947">
    <property type="entry name" value="tRNA_SAD"/>
</dbReference>
<dbReference type="SMART" id="SM00863">
    <property type="entry name" value="tRNA_SAD"/>
    <property type="match status" value="1"/>
</dbReference>
<evidence type="ECO:0000256" key="2">
    <source>
        <dbReference type="ARBA" id="ARBA00004496"/>
    </source>
</evidence>
<evidence type="ECO:0000256" key="3">
    <source>
        <dbReference type="ARBA" id="ARBA00022723"/>
    </source>
</evidence>
<dbReference type="SUPFAM" id="SSF50447">
    <property type="entry name" value="Translation proteins"/>
    <property type="match status" value="1"/>
</dbReference>
<keyword evidence="7" id="KW-1185">Reference proteome</keyword>
<dbReference type="PROSITE" id="PS50860">
    <property type="entry name" value="AA_TRNA_LIGASE_II_ALA"/>
    <property type="match status" value="1"/>
</dbReference>
<dbReference type="InterPro" id="IPR018165">
    <property type="entry name" value="Ala-tRNA-synth_IIc_core"/>
</dbReference>
<comment type="cofactor">
    <cofactor evidence="1">
        <name>Zn(2+)</name>
        <dbReference type="ChEBI" id="CHEBI:29105"/>
    </cofactor>
</comment>
<dbReference type="InterPro" id="IPR009000">
    <property type="entry name" value="Transl_B-barrel_sf"/>
</dbReference>
<comment type="subcellular location">
    <subcellularLocation>
        <location evidence="2">Cytoplasm</location>
    </subcellularLocation>
</comment>
<dbReference type="Gene3D" id="3.30.980.10">
    <property type="entry name" value="Threonyl-trna Synthetase, Chain A, domain 2"/>
    <property type="match status" value="1"/>
</dbReference>
<dbReference type="Pfam" id="PF07973">
    <property type="entry name" value="tRNA_SAD"/>
    <property type="match status" value="1"/>
</dbReference>
<reference evidence="6 7" key="1">
    <citation type="submission" date="2022-08" db="EMBL/GenBank/DDBJ databases">
        <title>Tractidigestivibacter montrealensis type strain KD21.</title>
        <authorList>
            <person name="Diop K."/>
            <person name="Richard C."/>
            <person name="Routy B."/>
        </authorList>
    </citation>
    <scope>NUCLEOTIDE SEQUENCE [LARGE SCALE GENOMIC DNA]</scope>
    <source>
        <strain evidence="6 7">KD21</strain>
    </source>
</reference>
<dbReference type="SUPFAM" id="SSF55186">
    <property type="entry name" value="ThrRS/AlaRS common domain"/>
    <property type="match status" value="1"/>
</dbReference>
<keyword evidence="3" id="KW-0479">Metal-binding</keyword>
<feature type="domain" description="Alanyl-transfer RNA synthetases family profile" evidence="5">
    <location>
        <begin position="1"/>
        <end position="223"/>
    </location>
</feature>
<dbReference type="InterPro" id="IPR018163">
    <property type="entry name" value="Thr/Ala-tRNA-synth_IIc_edit"/>
</dbReference>
<evidence type="ECO:0000313" key="7">
    <source>
        <dbReference type="Proteomes" id="UP001204320"/>
    </source>
</evidence>
<proteinExistence type="predicted"/>